<evidence type="ECO:0000256" key="4">
    <source>
        <dbReference type="ARBA" id="ARBA00023008"/>
    </source>
</evidence>
<dbReference type="InterPro" id="IPR008972">
    <property type="entry name" value="Cupredoxin"/>
</dbReference>
<dbReference type="InterPro" id="IPR045087">
    <property type="entry name" value="Cu-oxidase_fam"/>
</dbReference>
<dbReference type="InterPro" id="IPR002355">
    <property type="entry name" value="Cu_oxidase_Cu_BS"/>
</dbReference>
<dbReference type="Pfam" id="PF07731">
    <property type="entry name" value="Cu-oxidase_2"/>
    <property type="match status" value="1"/>
</dbReference>
<keyword evidence="6" id="KW-0732">Signal</keyword>
<dbReference type="InterPro" id="IPR011706">
    <property type="entry name" value="Cu-oxidase_C"/>
</dbReference>
<feature type="domain" description="Plastocyanin-like" evidence="9">
    <location>
        <begin position="80"/>
        <end position="184"/>
    </location>
</feature>
<feature type="chain" id="PRO_5034876501" evidence="6">
    <location>
        <begin position="22"/>
        <end position="718"/>
    </location>
</feature>
<dbReference type="SUPFAM" id="SSF49503">
    <property type="entry name" value="Cupredoxins"/>
    <property type="match status" value="3"/>
</dbReference>
<dbReference type="InterPro" id="IPR011707">
    <property type="entry name" value="Cu-oxidase-like_N"/>
</dbReference>
<dbReference type="Proteomes" id="UP000694844">
    <property type="component" value="Chromosome 6"/>
</dbReference>
<keyword evidence="3" id="KW-0560">Oxidoreductase</keyword>
<evidence type="ECO:0000313" key="10">
    <source>
        <dbReference type="Proteomes" id="UP000694844"/>
    </source>
</evidence>
<dbReference type="PROSITE" id="PS00080">
    <property type="entry name" value="MULTICOPPER_OXIDASE2"/>
    <property type="match status" value="1"/>
</dbReference>
<feature type="domain" description="Plastocyanin-like" evidence="8">
    <location>
        <begin position="438"/>
        <end position="601"/>
    </location>
</feature>
<reference evidence="11" key="1">
    <citation type="submission" date="2025-08" db="UniProtKB">
        <authorList>
            <consortium name="RefSeq"/>
        </authorList>
    </citation>
    <scope>IDENTIFICATION</scope>
    <source>
        <tissue evidence="11">Whole sample</tissue>
    </source>
</reference>
<dbReference type="CDD" id="cd13858">
    <property type="entry name" value="CuRO_1_tcLCC2_insect_like"/>
    <property type="match status" value="1"/>
</dbReference>
<evidence type="ECO:0000256" key="2">
    <source>
        <dbReference type="ARBA" id="ARBA00022723"/>
    </source>
</evidence>
<dbReference type="KEGG" id="cvn:111101531"/>
<evidence type="ECO:0000256" key="5">
    <source>
        <dbReference type="SAM" id="Phobius"/>
    </source>
</evidence>
<sequence length="718" mass="80933">MAKTTFLELFFMLFNLPIILSFKCNENAQHCSTSLIIDNSFTMLHQNEGPLFTQDRKIFSVNSGKEVPPDSVITADGWNVTRKLITANGTMPGPDIIVHQNQKITVIVHNHLLSEGITIHWHGIEQFGTPAMDGTPFVTQCPILPGQSFNYTFTPRFGGSYFYHSHSGVQFEMGLFGALIVLRKRDPIPLERQHIVQIQEWNHLHDPETLLKYLNHIPADTIKDSTKYQTGPHSILINGKGEFENNMAPLTIFHVDRSKPCLIRLISVASDMGFLFSIPGVKLVVRETDGEEVNPVTVDKIIIFPGERYDIELDLKSYSTGILKMIVNFLDGRLLAIRKTNVGIGLINMTTNSSTEAEFTPNADYHQIILNCPYLAYPNEGNFSCISIDQLESINHESEIDMINRLNRTFTNFLNFGFRGEMASSVNGRIFKKPSVSALTQPQEVNTRCSKCDVESFCTCSYSVDLESGSEIILVIFNLGKEFLNPHSIHIHGHKFQILKMGLSSSDKDGNIMTTKDIKCSEQLSNEESLCYRAKWTNNTWNDPRKIPNINFQNGVRKDTFLLPAGGYAVARIWATNPGVWFMHCHQSRHLFEGMAVMLNESFEYVPDLPQEIPICHSFDNTLHPQNSLKHSNITTIPPENSSITVNEAKKSIFGDDSDNMALGIIVALSSVIAILLFANVYTCYMSRKRKTAKIPSIDSMSYLNKSYVTDNLYLSYQ</sequence>
<dbReference type="AlphaFoldDB" id="A0A8B8AE52"/>
<evidence type="ECO:0000256" key="6">
    <source>
        <dbReference type="SAM" id="SignalP"/>
    </source>
</evidence>
<evidence type="ECO:0000256" key="1">
    <source>
        <dbReference type="ARBA" id="ARBA00010609"/>
    </source>
</evidence>
<feature type="domain" description="Plastocyanin-like" evidence="7">
    <location>
        <begin position="219"/>
        <end position="316"/>
    </location>
</feature>
<dbReference type="PROSITE" id="PS00079">
    <property type="entry name" value="MULTICOPPER_OXIDASE1"/>
    <property type="match status" value="2"/>
</dbReference>
<dbReference type="PANTHER" id="PTHR11709:SF394">
    <property type="entry name" value="FI03373P-RELATED"/>
    <property type="match status" value="1"/>
</dbReference>
<dbReference type="GO" id="GO:0016491">
    <property type="term" value="F:oxidoreductase activity"/>
    <property type="evidence" value="ECO:0007669"/>
    <property type="project" value="UniProtKB-KW"/>
</dbReference>
<keyword evidence="5" id="KW-0812">Transmembrane</keyword>
<keyword evidence="5" id="KW-1133">Transmembrane helix</keyword>
<gene>
    <name evidence="11" type="primary">LOC111101531</name>
</gene>
<dbReference type="GO" id="GO:0006826">
    <property type="term" value="P:iron ion transport"/>
    <property type="evidence" value="ECO:0007669"/>
    <property type="project" value="TreeGrafter"/>
</dbReference>
<name>A0A8B8AE52_CRAVI</name>
<comment type="similarity">
    <text evidence="1">Belongs to the multicopper oxidase family.</text>
</comment>
<dbReference type="Gene3D" id="2.60.40.420">
    <property type="entry name" value="Cupredoxins - blue copper proteins"/>
    <property type="match status" value="3"/>
</dbReference>
<dbReference type="InterPro" id="IPR001117">
    <property type="entry name" value="Cu-oxidase_2nd"/>
</dbReference>
<dbReference type="OrthoDB" id="2121828at2759"/>
<feature type="transmembrane region" description="Helical" evidence="5">
    <location>
        <begin position="661"/>
        <end position="685"/>
    </location>
</feature>
<proteinExistence type="inferred from homology"/>
<keyword evidence="4" id="KW-0186">Copper</keyword>
<accession>A0A8B8AE52</accession>
<dbReference type="GeneID" id="111101531"/>
<organism evidence="10 11">
    <name type="scientific">Crassostrea virginica</name>
    <name type="common">Eastern oyster</name>
    <dbReference type="NCBI Taxonomy" id="6565"/>
    <lineage>
        <taxon>Eukaryota</taxon>
        <taxon>Metazoa</taxon>
        <taxon>Spiralia</taxon>
        <taxon>Lophotrochozoa</taxon>
        <taxon>Mollusca</taxon>
        <taxon>Bivalvia</taxon>
        <taxon>Autobranchia</taxon>
        <taxon>Pteriomorphia</taxon>
        <taxon>Ostreida</taxon>
        <taxon>Ostreoidea</taxon>
        <taxon>Ostreidae</taxon>
        <taxon>Crassostrea</taxon>
    </lineage>
</organism>
<protein>
    <submittedName>
        <fullName evidence="11">Laccase-5-like</fullName>
    </submittedName>
</protein>
<feature type="signal peptide" evidence="6">
    <location>
        <begin position="1"/>
        <end position="21"/>
    </location>
</feature>
<keyword evidence="10" id="KW-1185">Reference proteome</keyword>
<dbReference type="RefSeq" id="XP_022289762.1">
    <property type="nucleotide sequence ID" value="XM_022434054.1"/>
</dbReference>
<evidence type="ECO:0000256" key="3">
    <source>
        <dbReference type="ARBA" id="ARBA00023002"/>
    </source>
</evidence>
<keyword evidence="2" id="KW-0479">Metal-binding</keyword>
<dbReference type="PANTHER" id="PTHR11709">
    <property type="entry name" value="MULTI-COPPER OXIDASE"/>
    <property type="match status" value="1"/>
</dbReference>
<dbReference type="InterPro" id="IPR033138">
    <property type="entry name" value="Cu_oxidase_CS"/>
</dbReference>
<evidence type="ECO:0000259" key="8">
    <source>
        <dbReference type="Pfam" id="PF07731"/>
    </source>
</evidence>
<evidence type="ECO:0000313" key="11">
    <source>
        <dbReference type="RefSeq" id="XP_022289762.1"/>
    </source>
</evidence>
<dbReference type="GO" id="GO:0005507">
    <property type="term" value="F:copper ion binding"/>
    <property type="evidence" value="ECO:0007669"/>
    <property type="project" value="InterPro"/>
</dbReference>
<dbReference type="Pfam" id="PF00394">
    <property type="entry name" value="Cu-oxidase"/>
    <property type="match status" value="1"/>
</dbReference>
<dbReference type="GO" id="GO:0005886">
    <property type="term" value="C:plasma membrane"/>
    <property type="evidence" value="ECO:0007669"/>
    <property type="project" value="TreeGrafter"/>
</dbReference>
<keyword evidence="5" id="KW-0472">Membrane</keyword>
<evidence type="ECO:0000259" key="7">
    <source>
        <dbReference type="Pfam" id="PF00394"/>
    </source>
</evidence>
<dbReference type="CDD" id="cd13905">
    <property type="entry name" value="CuRO_3_tcLLC2_insect_like"/>
    <property type="match status" value="1"/>
</dbReference>
<evidence type="ECO:0000259" key="9">
    <source>
        <dbReference type="Pfam" id="PF07732"/>
    </source>
</evidence>
<dbReference type="Pfam" id="PF07732">
    <property type="entry name" value="Cu-oxidase_3"/>
    <property type="match status" value="1"/>
</dbReference>